<dbReference type="AlphaFoldDB" id="A0A5C1QAP2"/>
<accession>A0A5C1QAP2</accession>
<evidence type="ECO:0000256" key="1">
    <source>
        <dbReference type="SAM" id="SignalP"/>
    </source>
</evidence>
<dbReference type="OrthoDB" id="9763537at2"/>
<evidence type="ECO:0000313" key="3">
    <source>
        <dbReference type="EMBL" id="QEN03989.1"/>
    </source>
</evidence>
<dbReference type="CDD" id="cd02795">
    <property type="entry name" value="CBM6-CBM35-CBM36_like"/>
    <property type="match status" value="1"/>
</dbReference>
<feature type="domain" description="Alpha-L-rhamnosidase six-hairpin glycosidase" evidence="2">
    <location>
        <begin position="184"/>
        <end position="345"/>
    </location>
</feature>
<reference evidence="3 4" key="1">
    <citation type="submission" date="2019-02" db="EMBL/GenBank/DDBJ databases">
        <authorList>
            <person name="Fomenkov A."/>
            <person name="Dubinina G."/>
            <person name="Grabovich M."/>
            <person name="Vincze T."/>
            <person name="Roberts R.J."/>
        </authorList>
    </citation>
    <scope>NUCLEOTIDE SEQUENCE [LARGE SCALE GENOMIC DNA]</scope>
    <source>
        <strain evidence="3 4">P</strain>
    </source>
</reference>
<dbReference type="SUPFAM" id="SSF48208">
    <property type="entry name" value="Six-hairpin glycosidases"/>
    <property type="match status" value="1"/>
</dbReference>
<reference evidence="3 4" key="2">
    <citation type="submission" date="2019-09" db="EMBL/GenBank/DDBJ databases">
        <title>Complete Genome Sequence and Methylome Analysis of free living Spirochaetas.</title>
        <authorList>
            <person name="Leshcheva N."/>
            <person name="Mikheeva N."/>
        </authorList>
    </citation>
    <scope>NUCLEOTIDE SEQUENCE [LARGE SCALE GENOMIC DNA]</scope>
    <source>
        <strain evidence="3 4">P</strain>
    </source>
</reference>
<sequence>MLKKNVKSIFLAFLLLVLSCNTTKVTIDTKNIVKRPKKEYPVGEEFKILPNMVIQGSDKKAWVISPTEIRSTYYKNEKSWKLQESIEDKPKLKAPGFPLLEALYNMALEESKLDILKDSMAFMAGEKWKGVWTRDISYSIHLALAMIYPEVSKTSLEAKVNNNGVIIQDTGTGGSWPISTDRVVWALAAWEVYKVTGDNLWLEYSYNIIERSVLRDNKTSFDKKTGLFKGESSFMDWREQSYPKWMGPTEIGESKSISTNVAHYSSRKILSLMAKELGLKDEAVSWEYEANKLKSSINSNLWLEEKGYFSSFMYPNIMGGVLSKKTDSLGESLAVIQGVVSDNRATELVENLPVVEFGVPSLHPQIKGIRPYHNRGIWPFVTAYFTWAGSKTKNMEVVDYGLKSLTRASALFLSNYENMVYDNGHNSGTEINSSRQLWSVAGYLSLIYRDLFGMEWTSAGLEFNPMVPSWIEGELNLSNFRLREAVLDISISGHGSKVKSFNLDGETYLSNTLPYDLIGDHTVEIILESDEINSKINVVNSGIESPGVPQLKYSIEDNKVVLKWRPVSEGYKYGIFKNGELTKIVEDLTYTDNLDSDKTSIYSVLAYSENGIESGYSNYVVTNYSGGSLTIPVESGKYLDDRLVKNPRSSRTFDNYIAIRNSKDDRVELDFEVGKKGLYLIRFDYINNNGHVSTENKCAIRSAELDGEFVGKFIFPQRGGLNKKVGYSNSIELLLDSGKHSLALFYANDDQNMNIEINNAELGNLYILPIE</sequence>
<dbReference type="PROSITE" id="PS51257">
    <property type="entry name" value="PROKAR_LIPOPROTEIN"/>
    <property type="match status" value="1"/>
</dbReference>
<dbReference type="InterPro" id="IPR008928">
    <property type="entry name" value="6-hairpin_glycosidase_sf"/>
</dbReference>
<keyword evidence="4" id="KW-1185">Reference proteome</keyword>
<evidence type="ECO:0000313" key="4">
    <source>
        <dbReference type="Proteomes" id="UP000323824"/>
    </source>
</evidence>
<dbReference type="Gene3D" id="2.60.420.10">
    <property type="entry name" value="Maltose phosphorylase, domain 3"/>
    <property type="match status" value="1"/>
</dbReference>
<feature type="chain" id="PRO_5023107586" evidence="1">
    <location>
        <begin position="24"/>
        <end position="771"/>
    </location>
</feature>
<evidence type="ECO:0000259" key="2">
    <source>
        <dbReference type="Pfam" id="PF17389"/>
    </source>
</evidence>
<dbReference type="Proteomes" id="UP000323824">
    <property type="component" value="Chromosome"/>
</dbReference>
<protein>
    <submittedName>
        <fullName evidence="3">Glycogen debranching protein</fullName>
    </submittedName>
</protein>
<dbReference type="EMBL" id="CP035807">
    <property type="protein sequence ID" value="QEN03989.1"/>
    <property type="molecule type" value="Genomic_DNA"/>
</dbReference>
<keyword evidence="1" id="KW-0732">Signal</keyword>
<name>A0A5C1QAP2_9SPIO</name>
<dbReference type="Pfam" id="PF17389">
    <property type="entry name" value="Bac_rhamnosid6H"/>
    <property type="match status" value="1"/>
</dbReference>
<dbReference type="GO" id="GO:0005975">
    <property type="term" value="P:carbohydrate metabolic process"/>
    <property type="evidence" value="ECO:0007669"/>
    <property type="project" value="InterPro"/>
</dbReference>
<proteinExistence type="predicted"/>
<dbReference type="RefSeq" id="WP_149567246.1">
    <property type="nucleotide sequence ID" value="NZ_CP035807.1"/>
</dbReference>
<dbReference type="Gene3D" id="2.60.120.260">
    <property type="entry name" value="Galactose-binding domain-like"/>
    <property type="match status" value="1"/>
</dbReference>
<feature type="signal peptide" evidence="1">
    <location>
        <begin position="1"/>
        <end position="23"/>
    </location>
</feature>
<organism evidence="3 4">
    <name type="scientific">Thiospirochaeta perfilievii</name>
    <dbReference type="NCBI Taxonomy" id="252967"/>
    <lineage>
        <taxon>Bacteria</taxon>
        <taxon>Pseudomonadati</taxon>
        <taxon>Spirochaetota</taxon>
        <taxon>Spirochaetia</taxon>
        <taxon>Spirochaetales</taxon>
        <taxon>Spirochaetaceae</taxon>
        <taxon>Thiospirochaeta</taxon>
    </lineage>
</organism>
<dbReference type="Gene3D" id="1.50.10.10">
    <property type="match status" value="1"/>
</dbReference>
<dbReference type="InterPro" id="IPR035396">
    <property type="entry name" value="Bac_rhamnosid6H"/>
</dbReference>
<dbReference type="InterPro" id="IPR012341">
    <property type="entry name" value="6hp_glycosidase-like_sf"/>
</dbReference>
<dbReference type="KEGG" id="sper:EW093_04495"/>
<gene>
    <name evidence="3" type="ORF">EW093_04495</name>
</gene>